<keyword evidence="1" id="KW-0805">Transcription regulation</keyword>
<name>A0A841Q3V5_9BACI</name>
<dbReference type="Proteomes" id="UP000581688">
    <property type="component" value="Unassembled WGS sequence"/>
</dbReference>
<dbReference type="InterPro" id="IPR000595">
    <property type="entry name" value="cNMP-bd_dom"/>
</dbReference>
<dbReference type="PANTHER" id="PTHR24567">
    <property type="entry name" value="CRP FAMILY TRANSCRIPTIONAL REGULATORY PROTEIN"/>
    <property type="match status" value="1"/>
</dbReference>
<organism evidence="7 8">
    <name type="scientific">Salirhabdus euzebyi</name>
    <dbReference type="NCBI Taxonomy" id="394506"/>
    <lineage>
        <taxon>Bacteria</taxon>
        <taxon>Bacillati</taxon>
        <taxon>Bacillota</taxon>
        <taxon>Bacilli</taxon>
        <taxon>Bacillales</taxon>
        <taxon>Bacillaceae</taxon>
        <taxon>Salirhabdus</taxon>
    </lineage>
</organism>
<dbReference type="PROSITE" id="PS50042">
    <property type="entry name" value="CNMP_BINDING_3"/>
    <property type="match status" value="1"/>
</dbReference>
<dbReference type="PROSITE" id="PS51063">
    <property type="entry name" value="HTH_CRP_2"/>
    <property type="match status" value="1"/>
</dbReference>
<dbReference type="EMBL" id="JACHGH010000004">
    <property type="protein sequence ID" value="MBB6453091.1"/>
    <property type="molecule type" value="Genomic_DNA"/>
</dbReference>
<evidence type="ECO:0000256" key="2">
    <source>
        <dbReference type="ARBA" id="ARBA00023125"/>
    </source>
</evidence>
<dbReference type="CDD" id="cd00092">
    <property type="entry name" value="HTH_CRP"/>
    <property type="match status" value="1"/>
</dbReference>
<keyword evidence="2" id="KW-0238">DNA-binding</keyword>
<dbReference type="InterPro" id="IPR036388">
    <property type="entry name" value="WH-like_DNA-bd_sf"/>
</dbReference>
<dbReference type="AlphaFoldDB" id="A0A841Q3V5"/>
<reference evidence="7 8" key="1">
    <citation type="submission" date="2020-08" db="EMBL/GenBank/DDBJ databases">
        <title>Genomic Encyclopedia of Type Strains, Phase IV (KMG-IV): sequencing the most valuable type-strain genomes for metagenomic binning, comparative biology and taxonomic classification.</title>
        <authorList>
            <person name="Goeker M."/>
        </authorList>
    </citation>
    <scope>NUCLEOTIDE SEQUENCE [LARGE SCALE GENOMIC DNA]</scope>
    <source>
        <strain evidence="7 8">DSM 19612</strain>
    </source>
</reference>
<evidence type="ECO:0000259" key="6">
    <source>
        <dbReference type="PROSITE" id="PS51063"/>
    </source>
</evidence>
<protein>
    <submittedName>
        <fullName evidence="7">CRP/FNR family transcriptional regulator</fullName>
    </submittedName>
</protein>
<dbReference type="InterPro" id="IPR036390">
    <property type="entry name" value="WH_DNA-bd_sf"/>
</dbReference>
<dbReference type="InterPro" id="IPR014710">
    <property type="entry name" value="RmlC-like_jellyroll"/>
</dbReference>
<dbReference type="SMART" id="SM00100">
    <property type="entry name" value="cNMP"/>
    <property type="match status" value="1"/>
</dbReference>
<dbReference type="Pfam" id="PF00027">
    <property type="entry name" value="cNMP_binding"/>
    <property type="match status" value="1"/>
</dbReference>
<feature type="domain" description="HTH crp-type" evidence="6">
    <location>
        <begin position="157"/>
        <end position="233"/>
    </location>
</feature>
<evidence type="ECO:0000259" key="5">
    <source>
        <dbReference type="PROSITE" id="PS50042"/>
    </source>
</evidence>
<dbReference type="Pfam" id="PF13545">
    <property type="entry name" value="HTH_Crp_2"/>
    <property type="match status" value="1"/>
</dbReference>
<evidence type="ECO:0000256" key="4">
    <source>
        <dbReference type="ARBA" id="ARBA00023163"/>
    </source>
</evidence>
<dbReference type="CDD" id="cd00038">
    <property type="entry name" value="CAP_ED"/>
    <property type="match status" value="1"/>
</dbReference>
<evidence type="ECO:0000256" key="1">
    <source>
        <dbReference type="ARBA" id="ARBA00023015"/>
    </source>
</evidence>
<dbReference type="InterPro" id="IPR018490">
    <property type="entry name" value="cNMP-bd_dom_sf"/>
</dbReference>
<keyword evidence="4" id="KW-0804">Transcription</keyword>
<dbReference type="GO" id="GO:0005829">
    <property type="term" value="C:cytosol"/>
    <property type="evidence" value="ECO:0007669"/>
    <property type="project" value="TreeGrafter"/>
</dbReference>
<dbReference type="SMART" id="SM00419">
    <property type="entry name" value="HTH_CRP"/>
    <property type="match status" value="1"/>
</dbReference>
<dbReference type="SUPFAM" id="SSF46785">
    <property type="entry name" value="Winged helix' DNA-binding domain"/>
    <property type="match status" value="1"/>
</dbReference>
<dbReference type="InterPro" id="IPR012318">
    <property type="entry name" value="HTH_CRP"/>
</dbReference>
<dbReference type="GO" id="GO:0003677">
    <property type="term" value="F:DNA binding"/>
    <property type="evidence" value="ECO:0007669"/>
    <property type="project" value="UniProtKB-KW"/>
</dbReference>
<feature type="domain" description="Cyclic nucleotide-binding" evidence="5">
    <location>
        <begin position="23"/>
        <end position="109"/>
    </location>
</feature>
<gene>
    <name evidence="7" type="ORF">HNQ94_001539</name>
</gene>
<dbReference type="Gene3D" id="2.60.120.10">
    <property type="entry name" value="Jelly Rolls"/>
    <property type="match status" value="1"/>
</dbReference>
<evidence type="ECO:0000313" key="8">
    <source>
        <dbReference type="Proteomes" id="UP000581688"/>
    </source>
</evidence>
<sequence length="239" mass="27353">MEKKGRLQMKTESIFDQLYGVPLFKSLTLEEMKPVINIASVKTYTPGMHVFLQGEELKNVYFIHHGKVKIYKTDLNGKEQIVNVLQAGDMFPHAGFFRQDSCPAHAEIIENVTLIYIPIILFEHFLIQHPEVCIKLFRVLGDKIVDLQVRLEEQIFHNSFEQIMMLLLRLSKVYGKPTNGGEKVTLTTNFTNRELANMIGTSRETVSRTLTQLKKNNIVLVNSNGEITIDTVALETQLF</sequence>
<accession>A0A841Q3V5</accession>
<comment type="caution">
    <text evidence="7">The sequence shown here is derived from an EMBL/GenBank/DDBJ whole genome shotgun (WGS) entry which is preliminary data.</text>
</comment>
<proteinExistence type="predicted"/>
<keyword evidence="3" id="KW-0010">Activator</keyword>
<evidence type="ECO:0000313" key="7">
    <source>
        <dbReference type="EMBL" id="MBB6453091.1"/>
    </source>
</evidence>
<dbReference type="PANTHER" id="PTHR24567:SF74">
    <property type="entry name" value="HTH-TYPE TRANSCRIPTIONAL REGULATOR ARCR"/>
    <property type="match status" value="1"/>
</dbReference>
<dbReference type="Gene3D" id="1.10.10.10">
    <property type="entry name" value="Winged helix-like DNA-binding domain superfamily/Winged helix DNA-binding domain"/>
    <property type="match status" value="1"/>
</dbReference>
<dbReference type="InterPro" id="IPR050397">
    <property type="entry name" value="Env_Response_Regulators"/>
</dbReference>
<dbReference type="GO" id="GO:0003700">
    <property type="term" value="F:DNA-binding transcription factor activity"/>
    <property type="evidence" value="ECO:0007669"/>
    <property type="project" value="TreeGrafter"/>
</dbReference>
<dbReference type="SUPFAM" id="SSF51206">
    <property type="entry name" value="cAMP-binding domain-like"/>
    <property type="match status" value="1"/>
</dbReference>
<keyword evidence="8" id="KW-1185">Reference proteome</keyword>
<dbReference type="PRINTS" id="PR00034">
    <property type="entry name" value="HTHCRP"/>
</dbReference>
<evidence type="ECO:0000256" key="3">
    <source>
        <dbReference type="ARBA" id="ARBA00023159"/>
    </source>
</evidence>